<gene>
    <name evidence="1" type="ORF">GH714_015870</name>
</gene>
<reference evidence="1 2" key="1">
    <citation type="journal article" date="2020" name="Mol. Plant">
        <title>The Chromosome-Based Rubber Tree Genome Provides New Insights into Spurge Genome Evolution and Rubber Biosynthesis.</title>
        <authorList>
            <person name="Liu J."/>
            <person name="Shi C."/>
            <person name="Shi C.C."/>
            <person name="Li W."/>
            <person name="Zhang Q.J."/>
            <person name="Zhang Y."/>
            <person name="Li K."/>
            <person name="Lu H.F."/>
            <person name="Shi C."/>
            <person name="Zhu S.T."/>
            <person name="Xiao Z.Y."/>
            <person name="Nan H."/>
            <person name="Yue Y."/>
            <person name="Zhu X.G."/>
            <person name="Wu Y."/>
            <person name="Hong X.N."/>
            <person name="Fan G.Y."/>
            <person name="Tong Y."/>
            <person name="Zhang D."/>
            <person name="Mao C.L."/>
            <person name="Liu Y.L."/>
            <person name="Hao S.J."/>
            <person name="Liu W.Q."/>
            <person name="Lv M.Q."/>
            <person name="Zhang H.B."/>
            <person name="Liu Y."/>
            <person name="Hu-Tang G.R."/>
            <person name="Wang J.P."/>
            <person name="Wang J.H."/>
            <person name="Sun Y.H."/>
            <person name="Ni S.B."/>
            <person name="Chen W.B."/>
            <person name="Zhang X.C."/>
            <person name="Jiao Y.N."/>
            <person name="Eichler E.E."/>
            <person name="Li G.H."/>
            <person name="Liu X."/>
            <person name="Gao L.Z."/>
        </authorList>
    </citation>
    <scope>NUCLEOTIDE SEQUENCE [LARGE SCALE GENOMIC DNA]</scope>
    <source>
        <strain evidence="2">cv. GT1</strain>
        <tissue evidence="1">Leaf</tissue>
    </source>
</reference>
<accession>A0A6A6N4N2</accession>
<dbReference type="Proteomes" id="UP000467840">
    <property type="component" value="Chromosome 10"/>
</dbReference>
<proteinExistence type="predicted"/>
<dbReference type="AlphaFoldDB" id="A0A6A6N4N2"/>
<dbReference type="EMBL" id="JAAGAX010000003">
    <property type="protein sequence ID" value="KAF2319443.1"/>
    <property type="molecule type" value="Genomic_DNA"/>
</dbReference>
<protein>
    <submittedName>
        <fullName evidence="1">Uncharacterized protein</fullName>
    </submittedName>
</protein>
<sequence>MVRYSIVDIKNGQMAATSIEERSLPTQLQRTMDTSAERGDGNSLPHGMDEAVIEVPRNKLLRVVLVSPQG</sequence>
<evidence type="ECO:0000313" key="2">
    <source>
        <dbReference type="Proteomes" id="UP000467840"/>
    </source>
</evidence>
<keyword evidence="2" id="KW-1185">Reference proteome</keyword>
<organism evidence="1 2">
    <name type="scientific">Hevea brasiliensis</name>
    <name type="common">Para rubber tree</name>
    <name type="synonym">Siphonia brasiliensis</name>
    <dbReference type="NCBI Taxonomy" id="3981"/>
    <lineage>
        <taxon>Eukaryota</taxon>
        <taxon>Viridiplantae</taxon>
        <taxon>Streptophyta</taxon>
        <taxon>Embryophyta</taxon>
        <taxon>Tracheophyta</taxon>
        <taxon>Spermatophyta</taxon>
        <taxon>Magnoliopsida</taxon>
        <taxon>eudicotyledons</taxon>
        <taxon>Gunneridae</taxon>
        <taxon>Pentapetalae</taxon>
        <taxon>rosids</taxon>
        <taxon>fabids</taxon>
        <taxon>Malpighiales</taxon>
        <taxon>Euphorbiaceae</taxon>
        <taxon>Crotonoideae</taxon>
        <taxon>Micrandreae</taxon>
        <taxon>Hevea</taxon>
    </lineage>
</organism>
<name>A0A6A6N4N2_HEVBR</name>
<comment type="caution">
    <text evidence="1">The sequence shown here is derived from an EMBL/GenBank/DDBJ whole genome shotgun (WGS) entry which is preliminary data.</text>
</comment>
<evidence type="ECO:0000313" key="1">
    <source>
        <dbReference type="EMBL" id="KAF2319443.1"/>
    </source>
</evidence>